<keyword evidence="1" id="KW-0808">Transferase</keyword>
<feature type="compositionally biased region" description="Low complexity" evidence="5">
    <location>
        <begin position="405"/>
        <end position="422"/>
    </location>
</feature>
<feature type="domain" description="Protein kinase" evidence="7">
    <location>
        <begin position="14"/>
        <end position="287"/>
    </location>
</feature>
<dbReference type="PROSITE" id="PS50011">
    <property type="entry name" value="PROTEIN_KINASE_DOM"/>
    <property type="match status" value="1"/>
</dbReference>
<dbReference type="AlphaFoldDB" id="A0A6N7Q1W4"/>
<evidence type="ECO:0000256" key="5">
    <source>
        <dbReference type="SAM" id="MobiDB-lite"/>
    </source>
</evidence>
<keyword evidence="6" id="KW-0812">Transmembrane</keyword>
<dbReference type="Gene3D" id="1.10.510.10">
    <property type="entry name" value="Transferase(Phosphotransferase) domain 1"/>
    <property type="match status" value="1"/>
</dbReference>
<name>A0A6N7Q1W4_9BACT</name>
<evidence type="ECO:0000313" key="9">
    <source>
        <dbReference type="Proteomes" id="UP000440224"/>
    </source>
</evidence>
<dbReference type="OrthoDB" id="5508570at2"/>
<dbReference type="InterPro" id="IPR008266">
    <property type="entry name" value="Tyr_kinase_AS"/>
</dbReference>
<feature type="compositionally biased region" description="Low complexity" evidence="5">
    <location>
        <begin position="436"/>
        <end position="474"/>
    </location>
</feature>
<keyword evidence="6" id="KW-0472">Membrane</keyword>
<dbReference type="PANTHER" id="PTHR43289:SF6">
    <property type="entry name" value="SERINE_THREONINE-PROTEIN KINASE NEKL-3"/>
    <property type="match status" value="1"/>
</dbReference>
<dbReference type="GO" id="GO:0004674">
    <property type="term" value="F:protein serine/threonine kinase activity"/>
    <property type="evidence" value="ECO:0007669"/>
    <property type="project" value="TreeGrafter"/>
</dbReference>
<evidence type="ECO:0000259" key="7">
    <source>
        <dbReference type="PROSITE" id="PS50011"/>
    </source>
</evidence>
<evidence type="ECO:0000256" key="3">
    <source>
        <dbReference type="ARBA" id="ARBA00022777"/>
    </source>
</evidence>
<feature type="compositionally biased region" description="Pro residues" evidence="5">
    <location>
        <begin position="423"/>
        <end position="435"/>
    </location>
</feature>
<dbReference type="RefSeq" id="WP_153825219.1">
    <property type="nucleotide sequence ID" value="NZ_WJIE01000032.1"/>
</dbReference>
<keyword evidence="4" id="KW-0067">ATP-binding</keyword>
<dbReference type="InterPro" id="IPR011009">
    <property type="entry name" value="Kinase-like_dom_sf"/>
</dbReference>
<dbReference type="Gene3D" id="3.30.200.20">
    <property type="entry name" value="Phosphorylase Kinase, domain 1"/>
    <property type="match status" value="1"/>
</dbReference>
<dbReference type="InterPro" id="IPR000719">
    <property type="entry name" value="Prot_kinase_dom"/>
</dbReference>
<gene>
    <name evidence="8" type="ORF">GF068_42045</name>
</gene>
<dbReference type="EMBL" id="WJIE01000032">
    <property type="protein sequence ID" value="MRG98452.1"/>
    <property type="molecule type" value="Genomic_DNA"/>
</dbReference>
<organism evidence="8 9">
    <name type="scientific">Polyangium spumosum</name>
    <dbReference type="NCBI Taxonomy" id="889282"/>
    <lineage>
        <taxon>Bacteria</taxon>
        <taxon>Pseudomonadati</taxon>
        <taxon>Myxococcota</taxon>
        <taxon>Polyangia</taxon>
        <taxon>Polyangiales</taxon>
        <taxon>Polyangiaceae</taxon>
        <taxon>Polyangium</taxon>
    </lineage>
</organism>
<dbReference type="GO" id="GO:0005524">
    <property type="term" value="F:ATP binding"/>
    <property type="evidence" value="ECO:0007669"/>
    <property type="project" value="UniProtKB-KW"/>
</dbReference>
<keyword evidence="6" id="KW-1133">Transmembrane helix</keyword>
<evidence type="ECO:0000313" key="8">
    <source>
        <dbReference type="EMBL" id="MRG98452.1"/>
    </source>
</evidence>
<evidence type="ECO:0000256" key="2">
    <source>
        <dbReference type="ARBA" id="ARBA00022741"/>
    </source>
</evidence>
<evidence type="ECO:0000256" key="4">
    <source>
        <dbReference type="ARBA" id="ARBA00022840"/>
    </source>
</evidence>
<evidence type="ECO:0000256" key="6">
    <source>
        <dbReference type="SAM" id="Phobius"/>
    </source>
</evidence>
<dbReference type="Pfam" id="PF00069">
    <property type="entry name" value="Pkinase"/>
    <property type="match status" value="1"/>
</dbReference>
<protein>
    <submittedName>
        <fullName evidence="8">Protein kinase</fullName>
    </submittedName>
</protein>
<keyword evidence="9" id="KW-1185">Reference proteome</keyword>
<keyword evidence="2" id="KW-0547">Nucleotide-binding</keyword>
<dbReference type="CDD" id="cd14014">
    <property type="entry name" value="STKc_PknB_like"/>
    <property type="match status" value="1"/>
</dbReference>
<dbReference type="PANTHER" id="PTHR43289">
    <property type="entry name" value="MITOGEN-ACTIVATED PROTEIN KINASE KINASE KINASE 20-RELATED"/>
    <property type="match status" value="1"/>
</dbReference>
<dbReference type="SUPFAM" id="SSF56112">
    <property type="entry name" value="Protein kinase-like (PK-like)"/>
    <property type="match status" value="1"/>
</dbReference>
<proteinExistence type="predicted"/>
<sequence length="498" mass="52347">MAGGQAGAHKVGRYALYGEIASGGMATVHFGRLLGPSGFARTVAIKRLHPQFSKDPEFCTMFLDEARLAARIKHPNVVPILDVINEGSELLLVMDYVHGESLARVLKILERNGGRTPLKIVSSVMSSVLHGLHAAHEAIDERGAPLGIVHRDVSPQNVIIGADGTSRVLDFGVAKAMGRAQVTREGELKGKYAYMAPEQIRGGSSVDRRVDVFAAAIVLWEMLAVRRLFNGDSELAIIHQVTMKEIPPLREIGVTVPPELEAVVMRGLARDPADRFQSTREMAMALEAAQAPAPAWEVGEWLAEVAPDGLARRAREVQAIENASLSGAEMPPLSTRTDESVDAASMPSVMRSQVSGIALPHRPQSVALPRSVVVIAAVALIAALGGAAALWIDRGREENAAGIQPVTPTAAATTATAKTPVEAPAPTPTVAPAPPETATASTSAPVETATAAPRATGKSAPTGVTTTTSGKTAPRVGSCSPPYTIDAKGIRRIKPECL</sequence>
<dbReference type="Proteomes" id="UP000440224">
    <property type="component" value="Unassembled WGS sequence"/>
</dbReference>
<accession>A0A6N7Q1W4</accession>
<dbReference type="PROSITE" id="PS00109">
    <property type="entry name" value="PROTEIN_KINASE_TYR"/>
    <property type="match status" value="1"/>
</dbReference>
<evidence type="ECO:0000256" key="1">
    <source>
        <dbReference type="ARBA" id="ARBA00022679"/>
    </source>
</evidence>
<comment type="caution">
    <text evidence="8">The sequence shown here is derived from an EMBL/GenBank/DDBJ whole genome shotgun (WGS) entry which is preliminary data.</text>
</comment>
<keyword evidence="3 8" id="KW-0418">Kinase</keyword>
<feature type="region of interest" description="Disordered" evidence="5">
    <location>
        <begin position="403"/>
        <end position="480"/>
    </location>
</feature>
<reference evidence="8 9" key="1">
    <citation type="submission" date="2019-10" db="EMBL/GenBank/DDBJ databases">
        <title>A soil myxobacterium in the family Polyangiaceae.</title>
        <authorList>
            <person name="Li Y."/>
            <person name="Wang J."/>
        </authorList>
    </citation>
    <scope>NUCLEOTIDE SEQUENCE [LARGE SCALE GENOMIC DNA]</scope>
    <source>
        <strain evidence="8 9">DSM 14734</strain>
    </source>
</reference>
<feature type="transmembrane region" description="Helical" evidence="6">
    <location>
        <begin position="372"/>
        <end position="392"/>
    </location>
</feature>